<accession>A0AAN8H8M4</accession>
<dbReference type="Proteomes" id="UP001331515">
    <property type="component" value="Unassembled WGS sequence"/>
</dbReference>
<name>A0AAN8H8M4_CHAGU</name>
<proteinExistence type="predicted"/>
<evidence type="ECO:0000313" key="2">
    <source>
        <dbReference type="Proteomes" id="UP001331515"/>
    </source>
</evidence>
<protein>
    <submittedName>
        <fullName evidence="1">Uncharacterized protein</fullName>
    </submittedName>
</protein>
<evidence type="ECO:0000313" key="1">
    <source>
        <dbReference type="EMBL" id="KAK5906486.1"/>
    </source>
</evidence>
<dbReference type="AlphaFoldDB" id="A0AAN8H8M4"/>
<reference evidence="1 2" key="1">
    <citation type="journal article" date="2023" name="Mol. Biol. Evol.">
        <title>Genomics of Secondarily Temperate Adaptation in the Only Non-Antarctic Icefish.</title>
        <authorList>
            <person name="Rivera-Colon A.G."/>
            <person name="Rayamajhi N."/>
            <person name="Minhas B.F."/>
            <person name="Madrigal G."/>
            <person name="Bilyk K.T."/>
            <person name="Yoon V."/>
            <person name="Hune M."/>
            <person name="Gregory S."/>
            <person name="Cheng C.H.C."/>
            <person name="Catchen J.M."/>
        </authorList>
    </citation>
    <scope>NUCLEOTIDE SEQUENCE [LARGE SCALE GENOMIC DNA]</scope>
    <source>
        <tissue evidence="1">White muscle</tissue>
    </source>
</reference>
<organism evidence="1 2">
    <name type="scientific">Champsocephalus gunnari</name>
    <name type="common">Mackerel icefish</name>
    <dbReference type="NCBI Taxonomy" id="52237"/>
    <lineage>
        <taxon>Eukaryota</taxon>
        <taxon>Metazoa</taxon>
        <taxon>Chordata</taxon>
        <taxon>Craniata</taxon>
        <taxon>Vertebrata</taxon>
        <taxon>Euteleostomi</taxon>
        <taxon>Actinopterygii</taxon>
        <taxon>Neopterygii</taxon>
        <taxon>Teleostei</taxon>
        <taxon>Neoteleostei</taxon>
        <taxon>Acanthomorphata</taxon>
        <taxon>Eupercaria</taxon>
        <taxon>Perciformes</taxon>
        <taxon>Notothenioidei</taxon>
        <taxon>Channichthyidae</taxon>
        <taxon>Champsocephalus</taxon>
    </lineage>
</organism>
<gene>
    <name evidence="1" type="ORF">CgunFtcFv8_002349</name>
</gene>
<comment type="caution">
    <text evidence="1">The sequence shown here is derived from an EMBL/GenBank/DDBJ whole genome shotgun (WGS) entry which is preliminary data.</text>
</comment>
<dbReference type="EMBL" id="JAURVH010001530">
    <property type="protein sequence ID" value="KAK5906486.1"/>
    <property type="molecule type" value="Genomic_DNA"/>
</dbReference>
<sequence>MSPPLSLMCPSGAAQTHPTCRLLSPSCALQEQLRHILHVASSRPHVPFRSSSDTSYMSPPLALMWPSGAAQTHPTCQLLSPSCALQEQLRHILHVSSSLPHVPFRSSSDTSYMSPPLALMCPSGAAQTHPTCRLLSPSCGLQEQLRHILHVSSSLPHVPFRSSSDTSYMSAPLSLMWPSGAAQTHPTCQLLSPSCGLQEQLRHILHVSSSLPHVPFRSSSDTSYMSPPLALMWPSGAAQTHPTCRLLSPSCGLQEQLRHILHVSSSLPHVAFRSSSDTSYMSPPLALMWPSGAAQTHPTCQLLSPSWSSQRNIRCSFCFISHTED</sequence>
<keyword evidence="2" id="KW-1185">Reference proteome</keyword>